<evidence type="ECO:0000256" key="1">
    <source>
        <dbReference type="SAM" id="MobiDB-lite"/>
    </source>
</evidence>
<evidence type="ECO:0000313" key="3">
    <source>
        <dbReference type="Proteomes" id="UP001527866"/>
    </source>
</evidence>
<dbReference type="RefSeq" id="WP_270687868.1">
    <property type="nucleotide sequence ID" value="NZ_JAQFWQ010000067.1"/>
</dbReference>
<feature type="region of interest" description="Disordered" evidence="1">
    <location>
        <begin position="1"/>
        <end position="23"/>
    </location>
</feature>
<dbReference type="EMBL" id="JAQFWQ010000067">
    <property type="protein sequence ID" value="MDA2813075.1"/>
    <property type="molecule type" value="Genomic_DNA"/>
</dbReference>
<reference evidence="2 3" key="1">
    <citation type="submission" date="2023-01" db="EMBL/GenBank/DDBJ databases">
        <title>Draft genome sequence of Nocardiopsis sp. RSe5-2 isolated from halophytes.</title>
        <authorList>
            <person name="Duangmal K."/>
            <person name="Chantavorakit T."/>
        </authorList>
    </citation>
    <scope>NUCLEOTIDE SEQUENCE [LARGE SCALE GENOMIC DNA]</scope>
    <source>
        <strain evidence="2 3">RSe5-2</strain>
    </source>
</reference>
<feature type="compositionally biased region" description="Polar residues" evidence="1">
    <location>
        <begin position="1"/>
        <end position="18"/>
    </location>
</feature>
<proteinExistence type="predicted"/>
<evidence type="ECO:0000313" key="2">
    <source>
        <dbReference type="EMBL" id="MDA2813075.1"/>
    </source>
</evidence>
<accession>A0ABT4U7Z4</accession>
<gene>
    <name evidence="2" type="ORF">O4J56_20685</name>
</gene>
<protein>
    <submittedName>
        <fullName evidence="2">Uncharacterized protein</fullName>
    </submittedName>
</protein>
<sequence>MSNEAGGNPNEANSSGTEAESLAENMVGLSDDYEGLIKGCKGAAGEEEVEDGFRKHIASGILDKISEIEERGLRLAENMQAGARELAETDYENTTGYEVGDMPGLTRPVNKPDNVELT</sequence>
<dbReference type="Proteomes" id="UP001527866">
    <property type="component" value="Unassembled WGS sequence"/>
</dbReference>
<organism evidence="2 3">
    <name type="scientific">Nocardiopsis endophytica</name>
    <dbReference type="NCBI Taxonomy" id="3018445"/>
    <lineage>
        <taxon>Bacteria</taxon>
        <taxon>Bacillati</taxon>
        <taxon>Actinomycetota</taxon>
        <taxon>Actinomycetes</taxon>
        <taxon>Streptosporangiales</taxon>
        <taxon>Nocardiopsidaceae</taxon>
        <taxon>Nocardiopsis</taxon>
    </lineage>
</organism>
<comment type="caution">
    <text evidence="2">The sequence shown here is derived from an EMBL/GenBank/DDBJ whole genome shotgun (WGS) entry which is preliminary data.</text>
</comment>
<keyword evidence="3" id="KW-1185">Reference proteome</keyword>
<feature type="region of interest" description="Disordered" evidence="1">
    <location>
        <begin position="89"/>
        <end position="118"/>
    </location>
</feature>
<name>A0ABT4U7Z4_9ACTN</name>